<sequence length="205" mass="22926">MPEVPITETNPLRPMSPYAVSKVFGDYIMRNYHSSYGMKTIVSRGFNHEGPGRGKMFVTSVITSQVMKLKRGGIDRITIGNVNAFRDWSHINDVVKGYCLLAQQGRPGEVYNQGSQRTNSVLSYLLLALESAGYAVTKIQTIKGNKVVDNPTELDDSQIFGLSFEKTKVDKLMLEGKLEFYPSDMGIIVTTNKGEVTIEFDPERF</sequence>
<evidence type="ECO:0000313" key="6">
    <source>
        <dbReference type="EMBL" id="GAH50691.1"/>
    </source>
</evidence>
<dbReference type="AlphaFoldDB" id="X1FYE6"/>
<name>X1FYE6_9ZZZZ</name>
<accession>X1FYE6</accession>
<proteinExistence type="inferred from homology"/>
<dbReference type="InterPro" id="IPR036291">
    <property type="entry name" value="NAD(P)-bd_dom_sf"/>
</dbReference>
<keyword evidence="4" id="KW-0456">Lyase</keyword>
<dbReference type="Gene3D" id="3.40.50.720">
    <property type="entry name" value="NAD(P)-binding Rossmann-like Domain"/>
    <property type="match status" value="1"/>
</dbReference>
<evidence type="ECO:0000256" key="3">
    <source>
        <dbReference type="ARBA" id="ARBA00011989"/>
    </source>
</evidence>
<reference evidence="6" key="1">
    <citation type="journal article" date="2014" name="Front. Microbiol.">
        <title>High frequency of phylogenetically diverse reductive dehalogenase-homologous genes in deep subseafloor sedimentary metagenomes.</title>
        <authorList>
            <person name="Kawai M."/>
            <person name="Futagami T."/>
            <person name="Toyoda A."/>
            <person name="Takaki Y."/>
            <person name="Nishi S."/>
            <person name="Hori S."/>
            <person name="Arai W."/>
            <person name="Tsubouchi T."/>
            <person name="Morono Y."/>
            <person name="Uchiyama I."/>
            <person name="Ito T."/>
            <person name="Fujiyama A."/>
            <person name="Inagaki F."/>
            <person name="Takami H."/>
        </authorList>
    </citation>
    <scope>NUCLEOTIDE SEQUENCE</scope>
    <source>
        <strain evidence="6">Expedition CK06-06</strain>
    </source>
</reference>
<dbReference type="Pfam" id="PF16363">
    <property type="entry name" value="GDP_Man_Dehyd"/>
    <property type="match status" value="1"/>
</dbReference>
<dbReference type="EC" id="4.2.1.47" evidence="3"/>
<evidence type="ECO:0000256" key="2">
    <source>
        <dbReference type="ARBA" id="ARBA00009263"/>
    </source>
</evidence>
<dbReference type="PANTHER" id="PTHR43715">
    <property type="entry name" value="GDP-MANNOSE 4,6-DEHYDRATASE"/>
    <property type="match status" value="1"/>
</dbReference>
<dbReference type="InterPro" id="IPR016040">
    <property type="entry name" value="NAD(P)-bd_dom"/>
</dbReference>
<gene>
    <name evidence="6" type="ORF">S03H2_27634</name>
</gene>
<comment type="cofactor">
    <cofactor evidence="1">
        <name>NADP(+)</name>
        <dbReference type="ChEBI" id="CHEBI:58349"/>
    </cofactor>
</comment>
<dbReference type="SUPFAM" id="SSF51735">
    <property type="entry name" value="NAD(P)-binding Rossmann-fold domains"/>
    <property type="match status" value="1"/>
</dbReference>
<protein>
    <recommendedName>
        <fullName evidence="3">GDP-mannose 4,6-dehydratase</fullName>
        <ecNumber evidence="3">4.2.1.47</ecNumber>
    </recommendedName>
</protein>
<dbReference type="GO" id="GO:0019673">
    <property type="term" value="P:GDP-mannose metabolic process"/>
    <property type="evidence" value="ECO:0007669"/>
    <property type="project" value="InterPro"/>
</dbReference>
<dbReference type="GO" id="GO:0008446">
    <property type="term" value="F:GDP-mannose 4,6-dehydratase activity"/>
    <property type="evidence" value="ECO:0007669"/>
    <property type="project" value="UniProtKB-EC"/>
</dbReference>
<evidence type="ECO:0000256" key="1">
    <source>
        <dbReference type="ARBA" id="ARBA00001937"/>
    </source>
</evidence>
<dbReference type="InterPro" id="IPR006368">
    <property type="entry name" value="GDP_Man_deHydtase"/>
</dbReference>
<organism evidence="6">
    <name type="scientific">marine sediment metagenome</name>
    <dbReference type="NCBI Taxonomy" id="412755"/>
    <lineage>
        <taxon>unclassified sequences</taxon>
        <taxon>metagenomes</taxon>
        <taxon>ecological metagenomes</taxon>
    </lineage>
</organism>
<comment type="caution">
    <text evidence="6">The sequence shown here is derived from an EMBL/GenBank/DDBJ whole genome shotgun (WGS) entry which is preliminary data.</text>
</comment>
<dbReference type="PANTHER" id="PTHR43715:SF1">
    <property type="entry name" value="GDP-MANNOSE 4,6 DEHYDRATASE"/>
    <property type="match status" value="1"/>
</dbReference>
<feature type="domain" description="NAD(P)-binding" evidence="5">
    <location>
        <begin position="3"/>
        <end position="139"/>
    </location>
</feature>
<dbReference type="Gene3D" id="3.90.25.10">
    <property type="entry name" value="UDP-galactose 4-epimerase, domain 1"/>
    <property type="match status" value="1"/>
</dbReference>
<dbReference type="EMBL" id="BARU01016629">
    <property type="protein sequence ID" value="GAH50691.1"/>
    <property type="molecule type" value="Genomic_DNA"/>
</dbReference>
<evidence type="ECO:0000259" key="5">
    <source>
        <dbReference type="Pfam" id="PF16363"/>
    </source>
</evidence>
<comment type="similarity">
    <text evidence="2">Belongs to the NAD(P)-dependent epimerase/dehydratase family. GDP-mannose 4,6-dehydratase subfamily.</text>
</comment>
<evidence type="ECO:0000256" key="4">
    <source>
        <dbReference type="ARBA" id="ARBA00023239"/>
    </source>
</evidence>
<feature type="non-terminal residue" evidence="6">
    <location>
        <position position="205"/>
    </location>
</feature>